<feature type="domain" description="Sigma 54 modulation/S30EA ribosomal protein C-terminal" evidence="4">
    <location>
        <begin position="119"/>
        <end position="169"/>
    </location>
</feature>
<protein>
    <recommendedName>
        <fullName evidence="2">Ribosome hibernation promoting factor</fullName>
        <shortName evidence="2">HPF</shortName>
    </recommendedName>
</protein>
<keyword evidence="1 2" id="KW-0810">Translation regulation</keyword>
<organism evidence="5 6">
    <name type="scientific">Dissulfurirhabdus thermomarina</name>
    <dbReference type="NCBI Taxonomy" id="1765737"/>
    <lineage>
        <taxon>Bacteria</taxon>
        <taxon>Deltaproteobacteria</taxon>
        <taxon>Dissulfurirhabdaceae</taxon>
        <taxon>Dissulfurirhabdus</taxon>
    </lineage>
</organism>
<dbReference type="Gene3D" id="3.30.505.50">
    <property type="entry name" value="Sigma 54 modulation/S30EA ribosomal protein, C-terminal domain"/>
    <property type="match status" value="1"/>
</dbReference>
<sequence length="175" mass="19712">MRINVTFRHMEPSENLRQYCEQRFKKLKKYADGPMDVNIVLSVEKFRQIAEVQVSGDGIRANAAEEQEDMRAAIDLVSDKIDKQLRRARERLREKKGGGLKGGLEAEAPAAPGEAGEAIRIEPIPAKPMSVDEALAQFPLQDEPFLVFTNAETETVNVLYRRKDDTLGLLVPHRP</sequence>
<dbReference type="HAMAP" id="MF_00839">
    <property type="entry name" value="HPF"/>
    <property type="match status" value="1"/>
</dbReference>
<evidence type="ECO:0000256" key="2">
    <source>
        <dbReference type="HAMAP-Rule" id="MF_00839"/>
    </source>
</evidence>
<evidence type="ECO:0000313" key="5">
    <source>
        <dbReference type="EMBL" id="NDY41730.1"/>
    </source>
</evidence>
<dbReference type="AlphaFoldDB" id="A0A6N9TMR7"/>
<dbReference type="InterPro" id="IPR036567">
    <property type="entry name" value="RHF-like"/>
</dbReference>
<keyword evidence="6" id="KW-1185">Reference proteome</keyword>
<keyword evidence="2" id="KW-0963">Cytoplasm</keyword>
<comment type="similarity">
    <text evidence="2">Belongs to the HPF/YfiA ribosome-associated protein family. Long HPF subfamily.</text>
</comment>
<feature type="compositionally biased region" description="Low complexity" evidence="3">
    <location>
        <begin position="103"/>
        <end position="115"/>
    </location>
</feature>
<dbReference type="EMBL" id="JAAGRR010000015">
    <property type="protein sequence ID" value="NDY41730.1"/>
    <property type="molecule type" value="Genomic_DNA"/>
</dbReference>
<dbReference type="CDD" id="cd00552">
    <property type="entry name" value="RaiA"/>
    <property type="match status" value="1"/>
</dbReference>
<dbReference type="GO" id="GO:0022627">
    <property type="term" value="C:cytosolic small ribosomal subunit"/>
    <property type="evidence" value="ECO:0007669"/>
    <property type="project" value="TreeGrafter"/>
</dbReference>
<gene>
    <name evidence="5" type="primary">raiA</name>
    <name evidence="2" type="synonym">hpf</name>
    <name evidence="5" type="ORF">G3N55_02535</name>
</gene>
<dbReference type="Pfam" id="PF16321">
    <property type="entry name" value="Ribosom_S30AE_C"/>
    <property type="match status" value="1"/>
</dbReference>
<dbReference type="GO" id="GO:0045900">
    <property type="term" value="P:negative regulation of translational elongation"/>
    <property type="evidence" value="ECO:0007669"/>
    <property type="project" value="TreeGrafter"/>
</dbReference>
<evidence type="ECO:0000259" key="4">
    <source>
        <dbReference type="Pfam" id="PF16321"/>
    </source>
</evidence>
<dbReference type="PANTHER" id="PTHR33231">
    <property type="entry name" value="30S RIBOSOMAL PROTEIN"/>
    <property type="match status" value="1"/>
</dbReference>
<dbReference type="PANTHER" id="PTHR33231:SF1">
    <property type="entry name" value="30S RIBOSOMAL PROTEIN"/>
    <property type="match status" value="1"/>
</dbReference>
<evidence type="ECO:0000313" key="6">
    <source>
        <dbReference type="Proteomes" id="UP000469346"/>
    </source>
</evidence>
<comment type="subunit">
    <text evidence="2">Interacts with 100S ribosomes.</text>
</comment>
<accession>A0A6N9TMR7</accession>
<dbReference type="GO" id="GO:0043024">
    <property type="term" value="F:ribosomal small subunit binding"/>
    <property type="evidence" value="ECO:0007669"/>
    <property type="project" value="TreeGrafter"/>
</dbReference>
<name>A0A6N9TMR7_DISTH</name>
<dbReference type="Gene3D" id="3.30.160.100">
    <property type="entry name" value="Ribosome hibernation promotion factor-like"/>
    <property type="match status" value="1"/>
</dbReference>
<evidence type="ECO:0000256" key="3">
    <source>
        <dbReference type="SAM" id="MobiDB-lite"/>
    </source>
</evidence>
<dbReference type="InterPro" id="IPR034694">
    <property type="entry name" value="HPF_long/plastid"/>
</dbReference>
<dbReference type="RefSeq" id="WP_163297886.1">
    <property type="nucleotide sequence ID" value="NZ_JAAGRR010000015.1"/>
</dbReference>
<dbReference type="Pfam" id="PF02482">
    <property type="entry name" value="Ribosomal_S30AE"/>
    <property type="match status" value="1"/>
</dbReference>
<dbReference type="SUPFAM" id="SSF69754">
    <property type="entry name" value="Ribosome binding protein Y (YfiA homologue)"/>
    <property type="match status" value="1"/>
</dbReference>
<proteinExistence type="inferred from homology"/>
<comment type="caution">
    <text evidence="5">The sequence shown here is derived from an EMBL/GenBank/DDBJ whole genome shotgun (WGS) entry which is preliminary data.</text>
</comment>
<feature type="region of interest" description="Disordered" evidence="3">
    <location>
        <begin position="92"/>
        <end position="115"/>
    </location>
</feature>
<reference evidence="5 6" key="1">
    <citation type="submission" date="2020-02" db="EMBL/GenBank/DDBJ databases">
        <title>Comparative genomics of sulfur disproportionating microorganisms.</title>
        <authorList>
            <person name="Ward L.M."/>
            <person name="Bertran E."/>
            <person name="Johnston D.T."/>
        </authorList>
    </citation>
    <scope>NUCLEOTIDE SEQUENCE [LARGE SCALE GENOMIC DNA]</scope>
    <source>
        <strain evidence="5 6">DSM 100025</strain>
    </source>
</reference>
<dbReference type="InterPro" id="IPR050574">
    <property type="entry name" value="HPF/YfiA_ribosome-assoc"/>
</dbReference>
<dbReference type="InterPro" id="IPR003489">
    <property type="entry name" value="RHF/RaiA"/>
</dbReference>
<dbReference type="Proteomes" id="UP000469346">
    <property type="component" value="Unassembled WGS sequence"/>
</dbReference>
<comment type="function">
    <text evidence="2">Required for dimerization of active 70S ribosomes into 100S ribosomes in stationary phase; 100S ribosomes are translationally inactive and sometimes present during exponential growth.</text>
</comment>
<comment type="subcellular location">
    <subcellularLocation>
        <location evidence="2">Cytoplasm</location>
    </subcellularLocation>
</comment>
<dbReference type="InterPro" id="IPR032528">
    <property type="entry name" value="Ribosom_S30AE_C"/>
</dbReference>
<dbReference type="InterPro" id="IPR038416">
    <property type="entry name" value="Ribosom_S30AE_C_sf"/>
</dbReference>
<evidence type="ECO:0000256" key="1">
    <source>
        <dbReference type="ARBA" id="ARBA00022845"/>
    </source>
</evidence>
<dbReference type="NCBIfam" id="TIGR00741">
    <property type="entry name" value="yfiA"/>
    <property type="match status" value="1"/>
</dbReference>